<dbReference type="InterPro" id="IPR031322">
    <property type="entry name" value="Shikimate/glucono_kinase"/>
</dbReference>
<comment type="similarity">
    <text evidence="2 10">Belongs to the gluconokinase GntK/GntV family.</text>
</comment>
<evidence type="ECO:0000256" key="4">
    <source>
        <dbReference type="ARBA" id="ARBA00022679"/>
    </source>
</evidence>
<evidence type="ECO:0000256" key="1">
    <source>
        <dbReference type="ARBA" id="ARBA00004761"/>
    </source>
</evidence>
<evidence type="ECO:0000313" key="11">
    <source>
        <dbReference type="EMBL" id="GBE92088.1"/>
    </source>
</evidence>
<dbReference type="GO" id="GO:0019521">
    <property type="term" value="P:D-gluconate metabolic process"/>
    <property type="evidence" value="ECO:0007669"/>
    <property type="project" value="UniProtKB-KW"/>
</dbReference>
<dbReference type="EMBL" id="BDGE01000031">
    <property type="protein sequence ID" value="GBE92088.1"/>
    <property type="molecule type" value="Genomic_DNA"/>
</dbReference>
<sequence>MIILIMGVAGSGKTTIGQALAAATEWEFDDADTFHSAAAKAKMSRGEPLTDADRQPWLKSLQTAIAQWLQAEKNVILACSALKASYRQILCGDDSRVKLVYLTGSYELIEQRLRDRHGHFMQANLLQSQFDTLEAPTTSEATYIDISQDLGAIVQQIRNSLNI</sequence>
<dbReference type="NCBIfam" id="TIGR01313">
    <property type="entry name" value="therm_gnt_kin"/>
    <property type="match status" value="1"/>
</dbReference>
<proteinExistence type="inferred from homology"/>
<dbReference type="FunFam" id="3.40.50.300:FF:000522">
    <property type="entry name" value="Gluconokinase"/>
    <property type="match status" value="1"/>
</dbReference>
<dbReference type="Pfam" id="PF01202">
    <property type="entry name" value="SKI"/>
    <property type="match status" value="1"/>
</dbReference>
<dbReference type="CDD" id="cd02021">
    <property type="entry name" value="GntK"/>
    <property type="match status" value="1"/>
</dbReference>
<dbReference type="GO" id="GO:0046316">
    <property type="term" value="F:gluconokinase activity"/>
    <property type="evidence" value="ECO:0007669"/>
    <property type="project" value="UniProtKB-EC"/>
</dbReference>
<evidence type="ECO:0000256" key="10">
    <source>
        <dbReference type="RuleBase" id="RU363066"/>
    </source>
</evidence>
<comment type="pathway">
    <text evidence="1">Carbohydrate acid metabolism.</text>
</comment>
<dbReference type="PANTHER" id="PTHR43442:SF3">
    <property type="entry name" value="GLUCONOKINASE-RELATED"/>
    <property type="match status" value="1"/>
</dbReference>
<keyword evidence="4 10" id="KW-0808">Transferase</keyword>
<dbReference type="GO" id="GO:0005524">
    <property type="term" value="F:ATP binding"/>
    <property type="evidence" value="ECO:0007669"/>
    <property type="project" value="UniProtKB-KW"/>
</dbReference>
<accession>A0A2H6LFU5</accession>
<organism evidence="11 12">
    <name type="scientific">Nostoc cycadae WK-1</name>
    <dbReference type="NCBI Taxonomy" id="1861711"/>
    <lineage>
        <taxon>Bacteria</taxon>
        <taxon>Bacillati</taxon>
        <taxon>Cyanobacteriota</taxon>
        <taxon>Cyanophyceae</taxon>
        <taxon>Nostocales</taxon>
        <taxon>Nostocaceae</taxon>
        <taxon>Nostoc</taxon>
    </lineage>
</organism>
<keyword evidence="6 10" id="KW-0418">Kinase</keyword>
<gene>
    <name evidence="11" type="ORF">NCWK1_1842</name>
</gene>
<evidence type="ECO:0000256" key="8">
    <source>
        <dbReference type="ARBA" id="ARBA00023064"/>
    </source>
</evidence>
<evidence type="ECO:0000313" key="12">
    <source>
        <dbReference type="Proteomes" id="UP000236527"/>
    </source>
</evidence>
<evidence type="ECO:0000256" key="6">
    <source>
        <dbReference type="ARBA" id="ARBA00022777"/>
    </source>
</evidence>
<dbReference type="SUPFAM" id="SSF52540">
    <property type="entry name" value="P-loop containing nucleoside triphosphate hydrolases"/>
    <property type="match status" value="1"/>
</dbReference>
<keyword evidence="5 10" id="KW-0547">Nucleotide-binding</keyword>
<evidence type="ECO:0000256" key="9">
    <source>
        <dbReference type="ARBA" id="ARBA00048090"/>
    </source>
</evidence>
<dbReference type="EC" id="2.7.1.12" evidence="3 10"/>
<dbReference type="Proteomes" id="UP000236527">
    <property type="component" value="Unassembled WGS sequence"/>
</dbReference>
<keyword evidence="7 10" id="KW-0067">ATP-binding</keyword>
<evidence type="ECO:0000256" key="5">
    <source>
        <dbReference type="ARBA" id="ARBA00022741"/>
    </source>
</evidence>
<dbReference type="AlphaFoldDB" id="A0A2H6LFU5"/>
<keyword evidence="8" id="KW-0311">Gluconate utilization</keyword>
<protein>
    <recommendedName>
        <fullName evidence="3 10">Gluconokinase</fullName>
        <ecNumber evidence="3 10">2.7.1.12</ecNumber>
    </recommendedName>
</protein>
<keyword evidence="12" id="KW-1185">Reference proteome</keyword>
<dbReference type="Gene3D" id="3.40.50.300">
    <property type="entry name" value="P-loop containing nucleotide triphosphate hydrolases"/>
    <property type="match status" value="1"/>
</dbReference>
<dbReference type="PRINTS" id="PR01100">
    <property type="entry name" value="SHIKIMTKNASE"/>
</dbReference>
<dbReference type="PANTHER" id="PTHR43442">
    <property type="entry name" value="GLUCONOKINASE-RELATED"/>
    <property type="match status" value="1"/>
</dbReference>
<reference evidence="12" key="1">
    <citation type="journal article" date="2018" name="Genome Announc.">
        <title>Draft Genome Sequence of the Nitrogen-Fixing and Hormogonia-Inducing Cyanobacterium Nostoc cycadae Strain WK-1, Isolated from the Coralloid Roots of Cycas revoluta.</title>
        <authorList>
            <person name="Kanesaki Y."/>
            <person name="Hirose M."/>
            <person name="Hirose Y."/>
            <person name="Fujisawa T."/>
            <person name="Nakamura Y."/>
            <person name="Watanabe S."/>
            <person name="Matsunaga S."/>
            <person name="Uchida H."/>
            <person name="Murakami A."/>
        </authorList>
    </citation>
    <scope>NUCLEOTIDE SEQUENCE [LARGE SCALE GENOMIC DNA]</scope>
    <source>
        <strain evidence="12">WK-1</strain>
    </source>
</reference>
<name>A0A2H6LFU5_9NOSO</name>
<dbReference type="InterPro" id="IPR027417">
    <property type="entry name" value="P-loop_NTPase"/>
</dbReference>
<evidence type="ECO:0000256" key="7">
    <source>
        <dbReference type="ARBA" id="ARBA00022840"/>
    </source>
</evidence>
<dbReference type="RefSeq" id="WP_187308103.1">
    <property type="nucleotide sequence ID" value="NZ_DF978425.1"/>
</dbReference>
<dbReference type="InterPro" id="IPR006001">
    <property type="entry name" value="Therm_gnt_kin"/>
</dbReference>
<comment type="catalytic activity">
    <reaction evidence="9 10">
        <text>D-gluconate + ATP = 6-phospho-D-gluconate + ADP + H(+)</text>
        <dbReference type="Rhea" id="RHEA:19433"/>
        <dbReference type="ChEBI" id="CHEBI:15378"/>
        <dbReference type="ChEBI" id="CHEBI:18391"/>
        <dbReference type="ChEBI" id="CHEBI:30616"/>
        <dbReference type="ChEBI" id="CHEBI:58759"/>
        <dbReference type="ChEBI" id="CHEBI:456216"/>
        <dbReference type="EC" id="2.7.1.12"/>
    </reaction>
</comment>
<evidence type="ECO:0000256" key="3">
    <source>
        <dbReference type="ARBA" id="ARBA00012054"/>
    </source>
</evidence>
<comment type="caution">
    <text evidence="11">The sequence shown here is derived from an EMBL/GenBank/DDBJ whole genome shotgun (WGS) entry which is preliminary data.</text>
</comment>
<evidence type="ECO:0000256" key="2">
    <source>
        <dbReference type="ARBA" id="ARBA00008420"/>
    </source>
</evidence>
<dbReference type="GO" id="GO:0005737">
    <property type="term" value="C:cytoplasm"/>
    <property type="evidence" value="ECO:0007669"/>
    <property type="project" value="TreeGrafter"/>
</dbReference>